<gene>
    <name evidence="1" type="ORF">MOV92_00185</name>
</gene>
<reference evidence="1 2" key="1">
    <citation type="submission" date="2022-03" db="EMBL/GenBank/DDBJ databases">
        <title>Complete genome sequence of Lysobacter capsici VKM B-2533 and Lysobacter gummosus 10.1.1, promising sources of lytic agents.</title>
        <authorList>
            <person name="Tarlachkov S.V."/>
            <person name="Kudryakova I.V."/>
            <person name="Afoshin A.S."/>
            <person name="Leontyevskaya E.A."/>
            <person name="Leontyevskaya N.V."/>
        </authorList>
    </citation>
    <scope>NUCLEOTIDE SEQUENCE [LARGE SCALE GENOMIC DNA]</scope>
    <source>
        <strain evidence="1 2">10.1.1</strain>
    </source>
</reference>
<dbReference type="EMBL" id="CP093547">
    <property type="protein sequence ID" value="UNP29742.1"/>
    <property type="molecule type" value="Genomic_DNA"/>
</dbReference>
<dbReference type="RefSeq" id="WP_187313104.1">
    <property type="nucleotide sequence ID" value="NZ_CP011131.1"/>
</dbReference>
<organism evidence="1 2">
    <name type="scientific">Lysobacter gummosus</name>
    <dbReference type="NCBI Taxonomy" id="262324"/>
    <lineage>
        <taxon>Bacteria</taxon>
        <taxon>Pseudomonadati</taxon>
        <taxon>Pseudomonadota</taxon>
        <taxon>Gammaproteobacteria</taxon>
        <taxon>Lysobacterales</taxon>
        <taxon>Lysobacteraceae</taxon>
        <taxon>Lysobacter</taxon>
    </lineage>
</organism>
<name>A0ABY3XE95_9GAMM</name>
<dbReference type="Proteomes" id="UP000829194">
    <property type="component" value="Chromosome"/>
</dbReference>
<accession>A0ABY3XE95</accession>
<sequence length="49" mass="5133">MTAPTLPMQEQTNGSSAVLPDIAIVSGAILAPRRSATQLQLKSLQARVT</sequence>
<evidence type="ECO:0000313" key="2">
    <source>
        <dbReference type="Proteomes" id="UP000829194"/>
    </source>
</evidence>
<keyword evidence="2" id="KW-1185">Reference proteome</keyword>
<proteinExistence type="predicted"/>
<evidence type="ECO:0000313" key="1">
    <source>
        <dbReference type="EMBL" id="UNP29742.1"/>
    </source>
</evidence>
<protein>
    <submittedName>
        <fullName evidence="1">Uncharacterized protein</fullName>
    </submittedName>
</protein>